<evidence type="ECO:0000313" key="2">
    <source>
        <dbReference type="Proteomes" id="UP000218160"/>
    </source>
</evidence>
<organism evidence="1 2">
    <name type="scientific">Candidatus Enterovibrio altilux</name>
    <dbReference type="NCBI Taxonomy" id="1927128"/>
    <lineage>
        <taxon>Bacteria</taxon>
        <taxon>Pseudomonadati</taxon>
        <taxon>Pseudomonadota</taxon>
        <taxon>Gammaproteobacteria</taxon>
        <taxon>Vibrionales</taxon>
        <taxon>Vibrionaceae</taxon>
        <taxon>Enterovibrio</taxon>
    </lineage>
</organism>
<name>A0A291B8F4_9GAMM</name>
<gene>
    <name evidence="1" type="ORF">BTN50_0767</name>
</gene>
<protein>
    <recommendedName>
        <fullName evidence="3">Mobile element protein</fullName>
    </recommendedName>
</protein>
<reference evidence="2" key="1">
    <citation type="submission" date="2017-04" db="EMBL/GenBank/DDBJ databases">
        <title>Genome evolution of the luminous symbionts of deep sea anglerfish.</title>
        <authorList>
            <person name="Hendry T.A."/>
        </authorList>
    </citation>
    <scope>NUCLEOTIDE SEQUENCE [LARGE SCALE GENOMIC DNA]</scope>
</reference>
<keyword evidence="2" id="KW-1185">Reference proteome</keyword>
<dbReference type="EMBL" id="CP020660">
    <property type="protein sequence ID" value="ATF09281.1"/>
    <property type="molecule type" value="Genomic_DNA"/>
</dbReference>
<accession>A0A291B8F4</accession>
<dbReference type="AlphaFoldDB" id="A0A291B8F4"/>
<evidence type="ECO:0000313" key="1">
    <source>
        <dbReference type="EMBL" id="ATF09281.1"/>
    </source>
</evidence>
<dbReference type="KEGG" id="elux:BTN50_0767"/>
<sequence>MVKLYLTAEINLHKTITAELSAFNVADGDVLPNLLKQTHRTINKNVSQ</sequence>
<evidence type="ECO:0008006" key="3">
    <source>
        <dbReference type="Google" id="ProtNLM"/>
    </source>
</evidence>
<dbReference type="Proteomes" id="UP000218160">
    <property type="component" value="Chromosome 1"/>
</dbReference>
<proteinExistence type="predicted"/>